<comment type="caution">
    <text evidence="2">The sequence shown here is derived from an EMBL/GenBank/DDBJ whole genome shotgun (WGS) entry which is preliminary data.</text>
</comment>
<dbReference type="InterPro" id="IPR005133">
    <property type="entry name" value="PhaG_MnhG_YufB"/>
</dbReference>
<protein>
    <submittedName>
        <fullName evidence="2">Multisubunit potassium/proton antiporter PhaG subunit</fullName>
    </submittedName>
</protein>
<dbReference type="NCBIfam" id="NF009316">
    <property type="entry name" value="PRK12674.1-5"/>
    <property type="match status" value="1"/>
</dbReference>
<dbReference type="Pfam" id="PF03334">
    <property type="entry name" value="PhaG_MnhG_YufB"/>
    <property type="match status" value="1"/>
</dbReference>
<keyword evidence="3" id="KW-1185">Reference proteome</keyword>
<feature type="transmembrane region" description="Helical" evidence="1">
    <location>
        <begin position="6"/>
        <end position="27"/>
    </location>
</feature>
<sequence>MNFWVELLITILLLIGGVFVLVGSIGLCRLPDIYTRLHAPTKATTVGMGGILLASMLLMSTTQGYLSLHELLITLFLLITAPITAHMLAKTALHHENRVLRRTRSQHLMKTAREQQPPGSTDHE</sequence>
<dbReference type="PANTHER" id="PTHR34703:SF1">
    <property type="entry name" value="ANTIPORTER SUBUNIT MNHG2-RELATED"/>
    <property type="match status" value="1"/>
</dbReference>
<dbReference type="RefSeq" id="WP_106592550.1">
    <property type="nucleotide sequence ID" value="NZ_PYGI01000018.1"/>
</dbReference>
<evidence type="ECO:0000313" key="2">
    <source>
        <dbReference type="EMBL" id="PSL12404.1"/>
    </source>
</evidence>
<keyword evidence="1" id="KW-0812">Transmembrane</keyword>
<dbReference type="PANTHER" id="PTHR34703">
    <property type="entry name" value="ANTIPORTER SUBUNIT MNHG2-RELATED"/>
    <property type="match status" value="1"/>
</dbReference>
<dbReference type="Proteomes" id="UP000242133">
    <property type="component" value="Unassembled WGS sequence"/>
</dbReference>
<keyword evidence="1" id="KW-1133">Transmembrane helix</keyword>
<name>A0A2P8ESI1_9GAMM</name>
<evidence type="ECO:0000256" key="1">
    <source>
        <dbReference type="SAM" id="Phobius"/>
    </source>
</evidence>
<gene>
    <name evidence="2" type="ORF">CLV44_11882</name>
</gene>
<organism evidence="2 3">
    <name type="scientific">Marinobacterium halophilum</name>
    <dbReference type="NCBI Taxonomy" id="267374"/>
    <lineage>
        <taxon>Bacteria</taxon>
        <taxon>Pseudomonadati</taxon>
        <taxon>Pseudomonadota</taxon>
        <taxon>Gammaproteobacteria</taxon>
        <taxon>Oceanospirillales</taxon>
        <taxon>Oceanospirillaceae</taxon>
        <taxon>Marinobacterium</taxon>
    </lineage>
</organism>
<feature type="transmembrane region" description="Helical" evidence="1">
    <location>
        <begin position="71"/>
        <end position="93"/>
    </location>
</feature>
<dbReference type="AlphaFoldDB" id="A0A2P8ESI1"/>
<dbReference type="NCBIfam" id="TIGR01300">
    <property type="entry name" value="CPA3_mnhG_phaG"/>
    <property type="match status" value="1"/>
</dbReference>
<feature type="transmembrane region" description="Helical" evidence="1">
    <location>
        <begin position="39"/>
        <end position="59"/>
    </location>
</feature>
<dbReference type="OrthoDB" id="9813804at2"/>
<dbReference type="NCBIfam" id="NF009314">
    <property type="entry name" value="PRK12674.1-2"/>
    <property type="match status" value="1"/>
</dbReference>
<reference evidence="2 3" key="1">
    <citation type="submission" date="2018-03" db="EMBL/GenBank/DDBJ databases">
        <title>Genomic Encyclopedia of Archaeal and Bacterial Type Strains, Phase II (KMG-II): from individual species to whole genera.</title>
        <authorList>
            <person name="Goeker M."/>
        </authorList>
    </citation>
    <scope>NUCLEOTIDE SEQUENCE [LARGE SCALE GENOMIC DNA]</scope>
    <source>
        <strain evidence="2 3">DSM 17586</strain>
    </source>
</reference>
<dbReference type="GO" id="GO:0015385">
    <property type="term" value="F:sodium:proton antiporter activity"/>
    <property type="evidence" value="ECO:0007669"/>
    <property type="project" value="TreeGrafter"/>
</dbReference>
<accession>A0A2P8ESI1</accession>
<dbReference type="EMBL" id="PYGI01000018">
    <property type="protein sequence ID" value="PSL12404.1"/>
    <property type="molecule type" value="Genomic_DNA"/>
</dbReference>
<keyword evidence="1" id="KW-0472">Membrane</keyword>
<evidence type="ECO:0000313" key="3">
    <source>
        <dbReference type="Proteomes" id="UP000242133"/>
    </source>
</evidence>
<proteinExistence type="predicted"/>